<accession>A0A8S9GCU9</accession>
<reference evidence="1" key="1">
    <citation type="submission" date="2019-12" db="EMBL/GenBank/DDBJ databases">
        <title>Genome sequencing and annotation of Brassica cretica.</title>
        <authorList>
            <person name="Studholme D.J."/>
            <person name="Sarris P.F."/>
        </authorList>
    </citation>
    <scope>NUCLEOTIDE SEQUENCE</scope>
    <source>
        <strain evidence="1">PFS-001/15</strain>
        <tissue evidence="1">Leaf</tissue>
    </source>
</reference>
<organism evidence="1 2">
    <name type="scientific">Brassica cretica</name>
    <name type="common">Mustard</name>
    <dbReference type="NCBI Taxonomy" id="69181"/>
    <lineage>
        <taxon>Eukaryota</taxon>
        <taxon>Viridiplantae</taxon>
        <taxon>Streptophyta</taxon>
        <taxon>Embryophyta</taxon>
        <taxon>Tracheophyta</taxon>
        <taxon>Spermatophyta</taxon>
        <taxon>Magnoliopsida</taxon>
        <taxon>eudicotyledons</taxon>
        <taxon>Gunneridae</taxon>
        <taxon>Pentapetalae</taxon>
        <taxon>rosids</taxon>
        <taxon>malvids</taxon>
        <taxon>Brassicales</taxon>
        <taxon>Brassicaceae</taxon>
        <taxon>Brassiceae</taxon>
        <taxon>Brassica</taxon>
    </lineage>
</organism>
<sequence length="137" mass="14900">MKFLFDGDGILGVERWLGAGSFLDEVGFSVKACSLRQWRLENLSDSRGFESGLRVVRLVGWLIFSLAPHDLVSGCFDVGVRFGNSQSLCSSQIVLIVDELSLVLGVYVMFNLWLRVVHVTSLALGSGRVGNGSSGFV</sequence>
<evidence type="ECO:0000313" key="1">
    <source>
        <dbReference type="EMBL" id="KAF2542166.1"/>
    </source>
</evidence>
<name>A0A8S9GCU9_BRACR</name>
<gene>
    <name evidence="1" type="ORF">F2Q68_00031612</name>
</gene>
<comment type="caution">
    <text evidence="1">The sequence shown here is derived from an EMBL/GenBank/DDBJ whole genome shotgun (WGS) entry which is preliminary data.</text>
</comment>
<dbReference type="AlphaFoldDB" id="A0A8S9GCU9"/>
<protein>
    <submittedName>
        <fullName evidence="1">Uncharacterized protein</fullName>
    </submittedName>
</protein>
<dbReference type="Proteomes" id="UP000712281">
    <property type="component" value="Unassembled WGS sequence"/>
</dbReference>
<dbReference type="EMBL" id="QGKW02002005">
    <property type="protein sequence ID" value="KAF2542166.1"/>
    <property type="molecule type" value="Genomic_DNA"/>
</dbReference>
<proteinExistence type="predicted"/>
<evidence type="ECO:0000313" key="2">
    <source>
        <dbReference type="Proteomes" id="UP000712281"/>
    </source>
</evidence>